<organism evidence="1 2">
    <name type="scientific">Malus domestica</name>
    <name type="common">Apple</name>
    <name type="synonym">Pyrus malus</name>
    <dbReference type="NCBI Taxonomy" id="3750"/>
    <lineage>
        <taxon>Eukaryota</taxon>
        <taxon>Viridiplantae</taxon>
        <taxon>Streptophyta</taxon>
        <taxon>Embryophyta</taxon>
        <taxon>Tracheophyta</taxon>
        <taxon>Spermatophyta</taxon>
        <taxon>Magnoliopsida</taxon>
        <taxon>eudicotyledons</taxon>
        <taxon>Gunneridae</taxon>
        <taxon>Pentapetalae</taxon>
        <taxon>rosids</taxon>
        <taxon>fabids</taxon>
        <taxon>Rosales</taxon>
        <taxon>Rosaceae</taxon>
        <taxon>Amygdaloideae</taxon>
        <taxon>Maleae</taxon>
        <taxon>Malus</taxon>
    </lineage>
</organism>
<dbReference type="Proteomes" id="UP000290289">
    <property type="component" value="Chromosome 3"/>
</dbReference>
<protein>
    <submittedName>
        <fullName evidence="1">Uncharacterized protein</fullName>
    </submittedName>
</protein>
<keyword evidence="2" id="KW-1185">Reference proteome</keyword>
<comment type="caution">
    <text evidence="1">The sequence shown here is derived from an EMBL/GenBank/DDBJ whole genome shotgun (WGS) entry which is preliminary data.</text>
</comment>
<accession>A0A498KFG5</accession>
<dbReference type="EMBL" id="RDQH01000329">
    <property type="protein sequence ID" value="RXI04495.1"/>
    <property type="molecule type" value="Genomic_DNA"/>
</dbReference>
<dbReference type="AlphaFoldDB" id="A0A498KFG5"/>
<name>A0A498KFG5_MALDO</name>
<gene>
    <name evidence="1" type="ORF">DVH24_038769</name>
</gene>
<sequence>MPYTLTRAMPFQDFFDLVLVFLVLGLDLCCRWVRSPFVNSFPWWCHLPQWFQWMHKFVLSDLVFRLMRLGLIWQLSLYVLMRLGLYVSDFAVPISVAVALMVFRCVEAGIPLSEICR</sequence>
<proteinExistence type="predicted"/>
<reference evidence="1 2" key="1">
    <citation type="submission" date="2018-10" db="EMBL/GenBank/DDBJ databases">
        <title>A high-quality apple genome assembly.</title>
        <authorList>
            <person name="Hu J."/>
        </authorList>
    </citation>
    <scope>NUCLEOTIDE SEQUENCE [LARGE SCALE GENOMIC DNA]</scope>
    <source>
        <strain evidence="2">cv. HFTH1</strain>
        <tissue evidence="1">Young leaf</tissue>
    </source>
</reference>
<evidence type="ECO:0000313" key="1">
    <source>
        <dbReference type="EMBL" id="RXI04495.1"/>
    </source>
</evidence>
<evidence type="ECO:0000313" key="2">
    <source>
        <dbReference type="Proteomes" id="UP000290289"/>
    </source>
</evidence>